<evidence type="ECO:0000313" key="10">
    <source>
        <dbReference type="EMBL" id="AKI20760.1"/>
    </source>
</evidence>
<name>V9LPF0_HCMV</name>
<dbReference type="EMBL" id="KP745711">
    <property type="protein sequence ID" value="AKI20760.1"/>
    <property type="molecule type" value="Genomic_DNA"/>
</dbReference>
<evidence type="ECO:0000313" key="11">
    <source>
        <dbReference type="EMBL" id="AKI22095.1"/>
    </source>
</evidence>
<dbReference type="EMBL" id="KP745710">
    <property type="protein sequence ID" value="AKI20591.1"/>
    <property type="molecule type" value="Genomic_DNA"/>
</dbReference>
<gene>
    <name evidence="1" type="primary">US34</name>
</gene>
<organismHost>
    <name type="scientific">Homo sapiens</name>
    <name type="common">Human</name>
    <dbReference type="NCBI Taxonomy" id="9606"/>
</organismHost>
<evidence type="ECO:0000313" key="8">
    <source>
        <dbReference type="EMBL" id="AKI17746.1"/>
    </source>
</evidence>
<dbReference type="EMBL" id="KP745655">
    <property type="protein sequence ID" value="AKI11404.1"/>
    <property type="molecule type" value="Genomic_DNA"/>
</dbReference>
<evidence type="ECO:0000313" key="3">
    <source>
        <dbReference type="EMBL" id="AKI13065.1"/>
    </source>
</evidence>
<dbReference type="Proteomes" id="UP000104321">
    <property type="component" value="Genome"/>
</dbReference>
<sequence>MNLEQLINVLGLLVWIAARAVSRVGPHGSGLVYREPHDFYGYLQLDLLGPVVAGNRSVRTWREQADRARGTFAWRSGLNTSRILPVGSMYRGSDALSAGLYRPEEEEVFLLLNRCHGPLSTPKNACLAEVGVANATFLSRFNVGDFHGASWENGTAPDGEPGVC</sequence>
<evidence type="ECO:0000313" key="7">
    <source>
        <dbReference type="EMBL" id="AKI17580.1"/>
    </source>
</evidence>
<dbReference type="EMBL" id="KP745665">
    <property type="protein sequence ID" value="AKI13065.1"/>
    <property type="molecule type" value="Genomic_DNA"/>
</dbReference>
<accession>V9LPF0</accession>
<reference evidence="12 13" key="2">
    <citation type="journal article" date="2015" name="J. Virol.">
        <title>High-throughput analysis of human cytomegalovirus genome diversity highlights the widespread occurrence of gene-disrupting mutations and pervasive recombination.</title>
        <authorList>
            <person name="Sijmons S."/>
            <person name="Thys K."/>
            <person name="Mbong Ngwese M."/>
            <person name="Van Damme E."/>
            <person name="Dvorak J."/>
            <person name="Van Loock M."/>
            <person name="Li G."/>
            <person name="Tachezy R."/>
            <person name="Busson L."/>
            <person name="Aerssens J."/>
            <person name="Van Ranst M."/>
            <person name="Maes P."/>
        </authorList>
    </citation>
    <scope>NUCLEOTIDE SEQUENCE [LARGE SCALE GENOMIC DNA]</scope>
    <source>
        <strain evidence="6">BE/11/2012</strain>
        <strain evidence="8">BE/15/2012</strain>
        <strain evidence="3">BE/16/2012</strain>
        <strain evidence="9">BE/2/2012</strain>
        <strain evidence="10">BE/24/2011</strain>
        <strain evidence="11">BE/26/2010</strain>
        <strain evidence="2">BE/3/2010</strain>
        <strain evidence="7">BE/3/2012</strain>
        <strain evidence="5">BE/30/2011</strain>
        <strain evidence="4">BE/7/2012</strain>
    </source>
</reference>
<dbReference type="Proteomes" id="UP000144308">
    <property type="component" value="Segment"/>
</dbReference>
<protein>
    <submittedName>
        <fullName evidence="1">Protein US34</fullName>
    </submittedName>
</protein>
<dbReference type="Proteomes" id="UP000153014">
    <property type="component" value="Segment"/>
</dbReference>
<dbReference type="Proteomes" id="UP000156125">
    <property type="component" value="Genome"/>
</dbReference>
<dbReference type="Proteomes" id="UP000150558">
    <property type="component" value="Segment"/>
</dbReference>
<organism evidence="1 14">
    <name type="scientific">Human cytomegalovirus</name>
    <name type="common">HHV-5</name>
    <name type="synonym">Human herpesvirus 5</name>
    <dbReference type="NCBI Taxonomy" id="10359"/>
    <lineage>
        <taxon>Viruses</taxon>
        <taxon>Duplodnaviria</taxon>
        <taxon>Heunggongvirae</taxon>
        <taxon>Peploviricota</taxon>
        <taxon>Herviviricetes</taxon>
        <taxon>Herpesvirales</taxon>
        <taxon>Orthoherpesviridae</taxon>
        <taxon>Betaherpesvirinae</taxon>
        <taxon>Cytomegalovirus</taxon>
        <taxon>Cytomegalovirus humanbeta5</taxon>
    </lineage>
</organism>
<evidence type="ECO:0000313" key="9">
    <source>
        <dbReference type="EMBL" id="AKI20591.1"/>
    </source>
</evidence>
<dbReference type="Proteomes" id="UP000157616">
    <property type="component" value="Segment"/>
</dbReference>
<dbReference type="Proteomes" id="UP000154954">
    <property type="component" value="Segment"/>
</dbReference>
<proteinExistence type="predicted"/>
<dbReference type="EMBL" id="KP745680">
    <property type="protein sequence ID" value="AKI15579.1"/>
    <property type="molecule type" value="Genomic_DNA"/>
</dbReference>
<dbReference type="Proteomes" id="UP000165829">
    <property type="component" value="Segment"/>
</dbReference>
<evidence type="ECO:0000313" key="14">
    <source>
        <dbReference type="Proteomes" id="UP000165829"/>
    </source>
</evidence>
<dbReference type="EMBL" id="KP745670">
    <property type="protein sequence ID" value="AKI13904.1"/>
    <property type="molecule type" value="Genomic_DNA"/>
</dbReference>
<evidence type="ECO:0000313" key="2">
    <source>
        <dbReference type="EMBL" id="AKI11404.1"/>
    </source>
</evidence>
<reference evidence="1 14" key="1">
    <citation type="submission" date="2012-08" db="EMBL/GenBank/DDBJ databases">
        <title>Human cytomegalovirus RL11 gene family: variation, recombination and transcription.</title>
        <authorList>
            <person name="Davison A.J."/>
        </authorList>
    </citation>
    <scope>NUCLEOTIDE SEQUENCE [LARGE SCALE GENOMIC DNA]</scope>
    <source>
        <strain evidence="1">HAN3</strain>
    </source>
</reference>
<dbReference type="Proteomes" id="UP000158400">
    <property type="component" value="Genome"/>
</dbReference>
<dbReference type="EMBL" id="KP745666">
    <property type="protein sequence ID" value="AKI13231.1"/>
    <property type="molecule type" value="Genomic_DNA"/>
</dbReference>
<dbReference type="Proteomes" id="UP000143697">
    <property type="component" value="Segment"/>
</dbReference>
<evidence type="ECO:0000313" key="13">
    <source>
        <dbReference type="Proteomes" id="UP000122156"/>
    </source>
</evidence>
<dbReference type="EMBL" id="JX512201">
    <property type="protein sequence ID" value="AFR55319.1"/>
    <property type="molecule type" value="Genomic_DNA"/>
</dbReference>
<dbReference type="EMBL" id="KP745719">
    <property type="protein sequence ID" value="AKI22095.1"/>
    <property type="molecule type" value="Genomic_DNA"/>
</dbReference>
<dbReference type="EMBL" id="KP745693">
    <property type="protein sequence ID" value="AKI17746.1"/>
    <property type="molecule type" value="Genomic_DNA"/>
</dbReference>
<dbReference type="Proteomes" id="UP000122156">
    <property type="component" value="Segment"/>
</dbReference>
<dbReference type="EMBL" id="KP745692">
    <property type="protein sequence ID" value="AKI17580.1"/>
    <property type="molecule type" value="Genomic_DNA"/>
</dbReference>
<evidence type="ECO:0000313" key="5">
    <source>
        <dbReference type="EMBL" id="AKI13904.1"/>
    </source>
</evidence>
<evidence type="ECO:0000313" key="6">
    <source>
        <dbReference type="EMBL" id="AKI15579.1"/>
    </source>
</evidence>
<evidence type="ECO:0000313" key="1">
    <source>
        <dbReference type="EMBL" id="AFR55319.1"/>
    </source>
</evidence>
<evidence type="ECO:0000313" key="4">
    <source>
        <dbReference type="EMBL" id="AKI13231.1"/>
    </source>
</evidence>
<evidence type="ECO:0000313" key="12">
    <source>
        <dbReference type="Proteomes" id="UP000104321"/>
    </source>
</evidence>